<dbReference type="Proteomes" id="UP000004508">
    <property type="component" value="Unassembled WGS sequence"/>
</dbReference>
<feature type="transmembrane region" description="Helical" evidence="1">
    <location>
        <begin position="34"/>
        <end position="53"/>
    </location>
</feature>
<feature type="transmembrane region" description="Helical" evidence="1">
    <location>
        <begin position="150"/>
        <end position="172"/>
    </location>
</feature>
<dbReference type="EMBL" id="ADVG01000003">
    <property type="protein sequence ID" value="EFH83172.1"/>
    <property type="molecule type" value="Genomic_DNA"/>
</dbReference>
<organism evidence="2 3">
    <name type="scientific">Ktedonobacter racemifer DSM 44963</name>
    <dbReference type="NCBI Taxonomy" id="485913"/>
    <lineage>
        <taxon>Bacteria</taxon>
        <taxon>Bacillati</taxon>
        <taxon>Chloroflexota</taxon>
        <taxon>Ktedonobacteria</taxon>
        <taxon>Ktedonobacterales</taxon>
        <taxon>Ktedonobacteraceae</taxon>
        <taxon>Ktedonobacter</taxon>
    </lineage>
</organism>
<evidence type="ECO:0000313" key="2">
    <source>
        <dbReference type="EMBL" id="EFH83172.1"/>
    </source>
</evidence>
<proteinExistence type="predicted"/>
<dbReference type="eggNOG" id="COG3371">
    <property type="taxonomic scope" value="Bacteria"/>
</dbReference>
<gene>
    <name evidence="2" type="ORF">Krac_4108</name>
</gene>
<keyword evidence="1" id="KW-0812">Transmembrane</keyword>
<keyword evidence="1" id="KW-1133">Transmembrane helix</keyword>
<sequence length="251" mass="27067">MATTPDHLTSGDQPASSWLSQSPLNGAPLSPTTMFLLLLSLFGSLLFTITYLIEGITRPGYDALREPVSALSLGSGGWVQQANFIIFGLIGLCTVPATRSVLRGGLGVTWYPIFRSISGLSFIMLGIFSQDPAYGYPPGAIVLTIPTTSGMIHIIFSFVSFLASATGCFIIARRFAREPRWRGWATYTVLTGVLMIVFVAVYGTLNAQHSPIAGVFERLSGGVDSLWGVILIARLFIIQREANASMRPQSV</sequence>
<feature type="transmembrane region" description="Helical" evidence="1">
    <location>
        <begin position="78"/>
        <end position="98"/>
    </location>
</feature>
<dbReference type="RefSeq" id="WP_007913684.1">
    <property type="nucleotide sequence ID" value="NZ_ADVG01000003.1"/>
</dbReference>
<feature type="transmembrane region" description="Helical" evidence="1">
    <location>
        <begin position="110"/>
        <end position="130"/>
    </location>
</feature>
<name>D6TY92_KTERA</name>
<dbReference type="OrthoDB" id="162515at2"/>
<keyword evidence="1" id="KW-0472">Membrane</keyword>
<accession>D6TY92</accession>
<evidence type="ECO:0000256" key="1">
    <source>
        <dbReference type="SAM" id="Phobius"/>
    </source>
</evidence>
<dbReference type="InParanoid" id="D6TY92"/>
<dbReference type="Pfam" id="PF06197">
    <property type="entry name" value="DUF998"/>
    <property type="match status" value="1"/>
</dbReference>
<keyword evidence="3" id="KW-1185">Reference proteome</keyword>
<dbReference type="AlphaFoldDB" id="D6TY92"/>
<feature type="transmembrane region" description="Helical" evidence="1">
    <location>
        <begin position="219"/>
        <end position="237"/>
    </location>
</feature>
<evidence type="ECO:0008006" key="4">
    <source>
        <dbReference type="Google" id="ProtNLM"/>
    </source>
</evidence>
<dbReference type="STRING" id="485913.Krac_4108"/>
<dbReference type="InterPro" id="IPR009339">
    <property type="entry name" value="DUF998"/>
</dbReference>
<evidence type="ECO:0000313" key="3">
    <source>
        <dbReference type="Proteomes" id="UP000004508"/>
    </source>
</evidence>
<feature type="transmembrane region" description="Helical" evidence="1">
    <location>
        <begin position="184"/>
        <end position="207"/>
    </location>
</feature>
<reference evidence="2 3" key="1">
    <citation type="journal article" date="2011" name="Stand. Genomic Sci.">
        <title>Non-contiguous finished genome sequence and contextual data of the filamentous soil bacterium Ktedonobacter racemifer type strain (SOSP1-21).</title>
        <authorList>
            <person name="Chang Y.J."/>
            <person name="Land M."/>
            <person name="Hauser L."/>
            <person name="Chertkov O."/>
            <person name="Del Rio T.G."/>
            <person name="Nolan M."/>
            <person name="Copeland A."/>
            <person name="Tice H."/>
            <person name="Cheng J.F."/>
            <person name="Lucas S."/>
            <person name="Han C."/>
            <person name="Goodwin L."/>
            <person name="Pitluck S."/>
            <person name="Ivanova N."/>
            <person name="Ovchinikova G."/>
            <person name="Pati A."/>
            <person name="Chen A."/>
            <person name="Palaniappan K."/>
            <person name="Mavromatis K."/>
            <person name="Liolios K."/>
            <person name="Brettin T."/>
            <person name="Fiebig A."/>
            <person name="Rohde M."/>
            <person name="Abt B."/>
            <person name="Goker M."/>
            <person name="Detter J.C."/>
            <person name="Woyke T."/>
            <person name="Bristow J."/>
            <person name="Eisen J.A."/>
            <person name="Markowitz V."/>
            <person name="Hugenholtz P."/>
            <person name="Kyrpides N.C."/>
            <person name="Klenk H.P."/>
            <person name="Lapidus A."/>
        </authorList>
    </citation>
    <scope>NUCLEOTIDE SEQUENCE [LARGE SCALE GENOMIC DNA]</scope>
    <source>
        <strain evidence="3">DSM 44963</strain>
    </source>
</reference>
<protein>
    <recommendedName>
        <fullName evidence="4">DUF998 domain-containing protein</fullName>
    </recommendedName>
</protein>
<comment type="caution">
    <text evidence="2">The sequence shown here is derived from an EMBL/GenBank/DDBJ whole genome shotgun (WGS) entry which is preliminary data.</text>
</comment>